<dbReference type="AlphaFoldDB" id="A0A2T2X9H7"/>
<dbReference type="EMBL" id="PXYT01000004">
    <property type="protein sequence ID" value="PSR31140.1"/>
    <property type="molecule type" value="Genomic_DNA"/>
</dbReference>
<organism evidence="1 2">
    <name type="scientific">Sulfobacillus benefaciens</name>
    <dbReference type="NCBI Taxonomy" id="453960"/>
    <lineage>
        <taxon>Bacteria</taxon>
        <taxon>Bacillati</taxon>
        <taxon>Bacillota</taxon>
        <taxon>Clostridia</taxon>
        <taxon>Eubacteriales</taxon>
        <taxon>Clostridiales Family XVII. Incertae Sedis</taxon>
        <taxon>Sulfobacillus</taxon>
    </lineage>
</organism>
<sequence length="75" mass="7857">MALLAGPGLNGSVNAARVGERAVKCEQAGYQKPGDTGSHLPISKGILVQHRLRYLVSLVPDPAISNLLGLRGLLK</sequence>
<evidence type="ECO:0000313" key="2">
    <source>
        <dbReference type="Proteomes" id="UP000242699"/>
    </source>
</evidence>
<name>A0A2T2X9H7_9FIRM</name>
<gene>
    <name evidence="1" type="ORF">C7B43_03320</name>
</gene>
<protein>
    <submittedName>
        <fullName evidence="1">Uncharacterized protein</fullName>
    </submittedName>
</protein>
<proteinExistence type="predicted"/>
<evidence type="ECO:0000313" key="1">
    <source>
        <dbReference type="EMBL" id="PSR31140.1"/>
    </source>
</evidence>
<comment type="caution">
    <text evidence="1">The sequence shown here is derived from an EMBL/GenBank/DDBJ whole genome shotgun (WGS) entry which is preliminary data.</text>
</comment>
<dbReference type="Proteomes" id="UP000242699">
    <property type="component" value="Unassembled WGS sequence"/>
</dbReference>
<accession>A0A2T2X9H7</accession>
<reference evidence="1 2" key="1">
    <citation type="journal article" date="2014" name="BMC Genomics">
        <title>Comparison of environmental and isolate Sulfobacillus genomes reveals diverse carbon, sulfur, nitrogen, and hydrogen metabolisms.</title>
        <authorList>
            <person name="Justice N.B."/>
            <person name="Norman A."/>
            <person name="Brown C.T."/>
            <person name="Singh A."/>
            <person name="Thomas B.C."/>
            <person name="Banfield J.F."/>
        </authorList>
    </citation>
    <scope>NUCLEOTIDE SEQUENCE [LARGE SCALE GENOMIC DNA]</scope>
    <source>
        <strain evidence="1">AMDSBA1</strain>
    </source>
</reference>